<dbReference type="Proteomes" id="UP001196843">
    <property type="component" value="Unassembled WGS sequence"/>
</dbReference>
<keyword evidence="2" id="KW-1185">Reference proteome</keyword>
<reference evidence="1 2" key="1">
    <citation type="journal article" date="2021" name="MBio">
        <title>Poor Competitiveness of Bradyrhizobium in Pigeon Pea Root Colonization in Indian Soils.</title>
        <authorList>
            <person name="Chalasani D."/>
            <person name="Basu A."/>
            <person name="Pullabhotla S.V.S.R.N."/>
            <person name="Jorrin B."/>
            <person name="Neal A.L."/>
            <person name="Poole P.S."/>
            <person name="Podile A.R."/>
            <person name="Tkacz A."/>
        </authorList>
    </citation>
    <scope>NUCLEOTIDE SEQUENCE [LARGE SCALE GENOMIC DNA]</scope>
    <source>
        <strain evidence="1 2">HU14</strain>
    </source>
</reference>
<gene>
    <name evidence="1" type="ORF">JNB62_10665</name>
</gene>
<dbReference type="SUPFAM" id="SSF53756">
    <property type="entry name" value="UDP-Glycosyltransferase/glycogen phosphorylase"/>
    <property type="match status" value="1"/>
</dbReference>
<accession>A0ABS7HN51</accession>
<dbReference type="EMBL" id="JAEUAW010000007">
    <property type="protein sequence ID" value="MBW9094145.1"/>
    <property type="molecule type" value="Genomic_DNA"/>
</dbReference>
<evidence type="ECO:0008006" key="3">
    <source>
        <dbReference type="Google" id="ProtNLM"/>
    </source>
</evidence>
<sequence>MTAADSKYMCDGWIVRQRRHAGTGLQSRGSTTTLDLNRAADDEEKLLTRVAVLQSVVKPNSRTNPFAELLVSNLPTYIESEWFSWRTALFGKFDVLHFQWPENLVRAPHPAKAALKRAALRHVLRRARRMHAKTIVTIHNLSPHESMSRAECSTLDRVYDSAAAFVALNDTDSLTGYPVKPIYVIPHGDYRQKYARRAETARVDGRLVYFGAIRDYKNVPGLVAAFREASVTDSSLSLVVAGKPWNESTHRAIEESAATAPVSLMLSELEEEDLVNVICTAQVVVLPYGQLYNSGSIFLALTLGVPVLVPRTPSTESLRRELGDRWVMLFDGPLTAAHLSRAIALTESAPPVDSLDLSMRDWTHIGADYGRLYRSVAGN</sequence>
<dbReference type="RefSeq" id="WP_220300864.1">
    <property type="nucleotide sequence ID" value="NZ_JAEUAW010000007.1"/>
</dbReference>
<evidence type="ECO:0000313" key="2">
    <source>
        <dbReference type="Proteomes" id="UP001196843"/>
    </source>
</evidence>
<proteinExistence type="predicted"/>
<comment type="caution">
    <text evidence="1">The sequence shown here is derived from an EMBL/GenBank/DDBJ whole genome shotgun (WGS) entry which is preliminary data.</text>
</comment>
<protein>
    <recommendedName>
        <fullName evidence="3">Beta-1,4-mannosyltransferase</fullName>
    </recommendedName>
</protein>
<name>A0ABS7HN51_9MICO</name>
<dbReference type="Gene3D" id="3.40.50.2000">
    <property type="entry name" value="Glycogen Phosphorylase B"/>
    <property type="match status" value="2"/>
</dbReference>
<organism evidence="1 2">
    <name type="scientific">Microbacterium jejuense</name>
    <dbReference type="NCBI Taxonomy" id="1263637"/>
    <lineage>
        <taxon>Bacteria</taxon>
        <taxon>Bacillati</taxon>
        <taxon>Actinomycetota</taxon>
        <taxon>Actinomycetes</taxon>
        <taxon>Micrococcales</taxon>
        <taxon>Microbacteriaceae</taxon>
        <taxon>Microbacterium</taxon>
    </lineage>
</organism>
<evidence type="ECO:0000313" key="1">
    <source>
        <dbReference type="EMBL" id="MBW9094145.1"/>
    </source>
</evidence>